<dbReference type="InterPro" id="IPR016188">
    <property type="entry name" value="PurM-like_N"/>
</dbReference>
<dbReference type="PANTHER" id="PTHR30303">
    <property type="entry name" value="HYDROGENASE ISOENZYMES FORMATION PROTEIN HYPE"/>
    <property type="match status" value="1"/>
</dbReference>
<feature type="domain" description="PurM-like N-terminal" evidence="2">
    <location>
        <begin position="40"/>
        <end position="138"/>
    </location>
</feature>
<dbReference type="EMBL" id="FXTP01000006">
    <property type="protein sequence ID" value="SMO63563.1"/>
    <property type="molecule type" value="Genomic_DNA"/>
</dbReference>
<dbReference type="InterPro" id="IPR036921">
    <property type="entry name" value="PurM-like_N_sf"/>
</dbReference>
<reference evidence="4 5" key="1">
    <citation type="submission" date="2017-05" db="EMBL/GenBank/DDBJ databases">
        <authorList>
            <person name="Varghese N."/>
            <person name="Submissions S."/>
        </authorList>
    </citation>
    <scope>NUCLEOTIDE SEQUENCE [LARGE SCALE GENOMIC DNA]</scope>
    <source>
        <strain evidence="4 5">DSM 21985</strain>
    </source>
</reference>
<sequence length="354" mass="37702">MSAFDNNFGKITDSVFKDILLPKTGKKRPEVKKGAAFGVDVSVIDIGNGQGLAISSDPLSLIPNLGLKESAWLSVQLLVNDMATTGFAPQFVQFVLNLSPDLSQETFEEYWNHIHHFCEQRGIAITGGHTGKVPGQNSTIPGGGTMFLTAPLDDIISSDGAEPGDKIIVTKETALNSTAILAMSFPETVQNKLGKEIYDTACENFYRTSVLEDALSASEILKPNTELKAMHDVTEGGVLGAIIEMAKASGCGFTVNNDALPVGEAPKRIAELFEIDHRFCVGAGAMIMAVKAGCEDKLVGHLEAQSIPAAVVGTMGDAEDGFNLIEDGASNPISFEGDDPYWNAFFNALNAGWK</sequence>
<gene>
    <name evidence="4" type="ORF">SAMN06265219_106150</name>
</gene>
<evidence type="ECO:0000313" key="4">
    <source>
        <dbReference type="EMBL" id="SMO63563.1"/>
    </source>
</evidence>
<evidence type="ECO:0000259" key="3">
    <source>
        <dbReference type="Pfam" id="PF02769"/>
    </source>
</evidence>
<dbReference type="SUPFAM" id="SSF56042">
    <property type="entry name" value="PurM C-terminal domain-like"/>
    <property type="match status" value="1"/>
</dbReference>
<dbReference type="Pfam" id="PF00586">
    <property type="entry name" value="AIRS"/>
    <property type="match status" value="1"/>
</dbReference>
<dbReference type="Gene3D" id="3.30.1330.10">
    <property type="entry name" value="PurM-like, N-terminal domain"/>
    <property type="match status" value="1"/>
</dbReference>
<evidence type="ECO:0000259" key="2">
    <source>
        <dbReference type="Pfam" id="PF00586"/>
    </source>
</evidence>
<dbReference type="PIRSF" id="PIRSF005644">
    <property type="entry name" value="Hdrgns_mtr_HypE"/>
    <property type="match status" value="1"/>
</dbReference>
<dbReference type="InterPro" id="IPR010918">
    <property type="entry name" value="PurM-like_C_dom"/>
</dbReference>
<dbReference type="GO" id="GO:0051604">
    <property type="term" value="P:protein maturation"/>
    <property type="evidence" value="ECO:0007669"/>
    <property type="project" value="TreeGrafter"/>
</dbReference>
<dbReference type="SUPFAM" id="SSF55326">
    <property type="entry name" value="PurM N-terminal domain-like"/>
    <property type="match status" value="1"/>
</dbReference>
<dbReference type="PANTHER" id="PTHR30303:SF4">
    <property type="entry name" value="HYDROGENASE EXPRESSION_FORMATION PROTEIN HYPE"/>
    <property type="match status" value="1"/>
</dbReference>
<dbReference type="RefSeq" id="WP_142454176.1">
    <property type="nucleotide sequence ID" value="NZ_FXTP01000006.1"/>
</dbReference>
<dbReference type="InterPro" id="IPR036676">
    <property type="entry name" value="PurM-like_C_sf"/>
</dbReference>
<dbReference type="Gene3D" id="3.90.650.10">
    <property type="entry name" value="PurM-like C-terminal domain"/>
    <property type="match status" value="1"/>
</dbReference>
<dbReference type="AlphaFoldDB" id="A0A521CVV7"/>
<evidence type="ECO:0000256" key="1">
    <source>
        <dbReference type="ARBA" id="ARBA00006243"/>
    </source>
</evidence>
<proteinExistence type="inferred from homology"/>
<organism evidence="4 5">
    <name type="scientific">Gracilimonas mengyeensis</name>
    <dbReference type="NCBI Taxonomy" id="1302730"/>
    <lineage>
        <taxon>Bacteria</taxon>
        <taxon>Pseudomonadati</taxon>
        <taxon>Balneolota</taxon>
        <taxon>Balneolia</taxon>
        <taxon>Balneolales</taxon>
        <taxon>Balneolaceae</taxon>
        <taxon>Gracilimonas</taxon>
    </lineage>
</organism>
<comment type="similarity">
    <text evidence="1">Belongs to the HypE family.</text>
</comment>
<feature type="domain" description="PurM-like C-terminal" evidence="3">
    <location>
        <begin position="162"/>
        <end position="319"/>
    </location>
</feature>
<name>A0A521CVV7_9BACT</name>
<accession>A0A521CVV7</accession>
<evidence type="ECO:0000313" key="5">
    <source>
        <dbReference type="Proteomes" id="UP000317557"/>
    </source>
</evidence>
<keyword evidence="5" id="KW-1185">Reference proteome</keyword>
<dbReference type="OrthoDB" id="9801934at2"/>
<dbReference type="Pfam" id="PF02769">
    <property type="entry name" value="AIRS_C"/>
    <property type="match status" value="1"/>
</dbReference>
<dbReference type="Proteomes" id="UP000317557">
    <property type="component" value="Unassembled WGS sequence"/>
</dbReference>
<dbReference type="InterPro" id="IPR011854">
    <property type="entry name" value="HypE"/>
</dbReference>
<protein>
    <submittedName>
        <fullName evidence="4">Hydrogenase maturation factor</fullName>
    </submittedName>
</protein>